<evidence type="ECO:0000313" key="1">
    <source>
        <dbReference type="EMBL" id="PWA55804.1"/>
    </source>
</evidence>
<dbReference type="EMBL" id="PKPP01006656">
    <property type="protein sequence ID" value="PWA55804.1"/>
    <property type="molecule type" value="Genomic_DNA"/>
</dbReference>
<dbReference type="Proteomes" id="UP000245207">
    <property type="component" value="Unassembled WGS sequence"/>
</dbReference>
<reference evidence="1 2" key="1">
    <citation type="journal article" date="2018" name="Mol. Plant">
        <title>The genome of Artemisia annua provides insight into the evolution of Asteraceae family and artemisinin biosynthesis.</title>
        <authorList>
            <person name="Shen Q."/>
            <person name="Zhang L."/>
            <person name="Liao Z."/>
            <person name="Wang S."/>
            <person name="Yan T."/>
            <person name="Shi P."/>
            <person name="Liu M."/>
            <person name="Fu X."/>
            <person name="Pan Q."/>
            <person name="Wang Y."/>
            <person name="Lv Z."/>
            <person name="Lu X."/>
            <person name="Zhang F."/>
            <person name="Jiang W."/>
            <person name="Ma Y."/>
            <person name="Chen M."/>
            <person name="Hao X."/>
            <person name="Li L."/>
            <person name="Tang Y."/>
            <person name="Lv G."/>
            <person name="Zhou Y."/>
            <person name="Sun X."/>
            <person name="Brodelius P.E."/>
            <person name="Rose J.K.C."/>
            <person name="Tang K."/>
        </authorList>
    </citation>
    <scope>NUCLEOTIDE SEQUENCE [LARGE SCALE GENOMIC DNA]</scope>
    <source>
        <strain evidence="2">cv. Huhao1</strain>
        <tissue evidence="1">Leaf</tissue>
    </source>
</reference>
<proteinExistence type="predicted"/>
<keyword evidence="2" id="KW-1185">Reference proteome</keyword>
<name>A0A2U1M3K8_ARTAN</name>
<comment type="caution">
    <text evidence="1">The sequence shown here is derived from an EMBL/GenBank/DDBJ whole genome shotgun (WGS) entry which is preliminary data.</text>
</comment>
<evidence type="ECO:0000313" key="2">
    <source>
        <dbReference type="Proteomes" id="UP000245207"/>
    </source>
</evidence>
<protein>
    <submittedName>
        <fullName evidence="1">Uncharacterized protein</fullName>
    </submittedName>
</protein>
<accession>A0A2U1M3K8</accession>
<sequence length="182" mass="20360">METPTYMANLSADDQFADWLRGRVDEGEHIGVTLRVDLVDFVREQNSRKSYEVGIHGFDIFNPNERHFDVPLHKKFSIPIVVHTKGCNLIAIANGMATIEHNGRSYEINMPQDVVLAAMITTMHEQGDSLRVSCISAMGVNQICGDSLRATVGHAGNTYMVNMPQVVELAELITRMLWEESV</sequence>
<dbReference type="AlphaFoldDB" id="A0A2U1M3K8"/>
<gene>
    <name evidence="1" type="ORF">CTI12_AA408020</name>
</gene>
<organism evidence="1 2">
    <name type="scientific">Artemisia annua</name>
    <name type="common">Sweet wormwood</name>
    <dbReference type="NCBI Taxonomy" id="35608"/>
    <lineage>
        <taxon>Eukaryota</taxon>
        <taxon>Viridiplantae</taxon>
        <taxon>Streptophyta</taxon>
        <taxon>Embryophyta</taxon>
        <taxon>Tracheophyta</taxon>
        <taxon>Spermatophyta</taxon>
        <taxon>Magnoliopsida</taxon>
        <taxon>eudicotyledons</taxon>
        <taxon>Gunneridae</taxon>
        <taxon>Pentapetalae</taxon>
        <taxon>asterids</taxon>
        <taxon>campanulids</taxon>
        <taxon>Asterales</taxon>
        <taxon>Asteraceae</taxon>
        <taxon>Asteroideae</taxon>
        <taxon>Anthemideae</taxon>
        <taxon>Artemisiinae</taxon>
        <taxon>Artemisia</taxon>
    </lineage>
</organism>